<dbReference type="AlphaFoldDB" id="A0A8J7MCR5"/>
<dbReference type="RefSeq" id="WP_200310944.1">
    <property type="nucleotide sequence ID" value="NZ_JAENIM010000036.1"/>
</dbReference>
<protein>
    <submittedName>
        <fullName evidence="2">Uncharacterized protein</fullName>
    </submittedName>
</protein>
<name>A0A8J7MCR5_9BACT</name>
<accession>A0A8J7MCR5</accession>
<reference evidence="2" key="1">
    <citation type="submission" date="2021-01" db="EMBL/GenBank/DDBJ databases">
        <title>Modified the classification status of verrucomicrobia.</title>
        <authorList>
            <person name="Feng X."/>
        </authorList>
    </citation>
    <scope>NUCLEOTIDE SEQUENCE</scope>
    <source>
        <strain evidence="2">_KCTC 22039</strain>
    </source>
</reference>
<dbReference type="EMBL" id="JAENIM010000036">
    <property type="protein sequence ID" value="MBK1790922.1"/>
    <property type="molecule type" value="Genomic_DNA"/>
</dbReference>
<evidence type="ECO:0000313" key="2">
    <source>
        <dbReference type="EMBL" id="MBK1790922.1"/>
    </source>
</evidence>
<dbReference type="Proteomes" id="UP000624703">
    <property type="component" value="Unassembled WGS sequence"/>
</dbReference>
<evidence type="ECO:0000256" key="1">
    <source>
        <dbReference type="SAM" id="MobiDB-lite"/>
    </source>
</evidence>
<gene>
    <name evidence="2" type="ORF">JIN82_07110</name>
</gene>
<proteinExistence type="predicted"/>
<organism evidence="2 3">
    <name type="scientific">Persicirhabdus sediminis</name>
    <dbReference type="NCBI Taxonomy" id="454144"/>
    <lineage>
        <taxon>Bacteria</taxon>
        <taxon>Pseudomonadati</taxon>
        <taxon>Verrucomicrobiota</taxon>
        <taxon>Verrucomicrobiia</taxon>
        <taxon>Verrucomicrobiales</taxon>
        <taxon>Verrucomicrobiaceae</taxon>
        <taxon>Persicirhabdus</taxon>
    </lineage>
</organism>
<keyword evidence="3" id="KW-1185">Reference proteome</keyword>
<evidence type="ECO:0000313" key="3">
    <source>
        <dbReference type="Proteomes" id="UP000624703"/>
    </source>
</evidence>
<feature type="region of interest" description="Disordered" evidence="1">
    <location>
        <begin position="223"/>
        <end position="249"/>
    </location>
</feature>
<sequence length="249" mass="28556">MLHNIKFLNFSGLMQMRWLRSSAGLFMISQKMMSAIFSALLIVNVSLVHGGEKFETLRGIVTETHKKSALANRSYETLQENGEPTDEESASMLRGYAHRWTVKLPVYLKNGEGREKRVFVLRIWDPVYKHFPGQNCPVVEVLHDDKRLVCQVLDEVAWAADVWAVSHDGKYYLYIGTKHRHRHEEGTNVYSLNLETLVLEHRGIHFSKEEILQARQLLESRLGAPTPSKIQDGNDVEADEGKEAKKKQK</sequence>
<comment type="caution">
    <text evidence="2">The sequence shown here is derived from an EMBL/GenBank/DDBJ whole genome shotgun (WGS) entry which is preliminary data.</text>
</comment>